<dbReference type="InterPro" id="IPR050705">
    <property type="entry name" value="Cytochrome_P450_3A"/>
</dbReference>
<keyword evidence="4" id="KW-0479">Metal-binding</keyword>
<dbReference type="GO" id="GO:0016712">
    <property type="term" value="F:oxidoreductase activity, acting on paired donors, with incorporation or reduction of molecular oxygen, reduced flavin or flavoprotein as one donor, and incorporation of one atom of oxygen"/>
    <property type="evidence" value="ECO:0007669"/>
    <property type="project" value="UniProtKB-EC"/>
</dbReference>
<evidence type="ECO:0000256" key="7">
    <source>
        <dbReference type="ARBA" id="ARBA00023033"/>
    </source>
</evidence>
<evidence type="ECO:0000256" key="6">
    <source>
        <dbReference type="ARBA" id="ARBA00023004"/>
    </source>
</evidence>
<dbReference type="InterPro" id="IPR036396">
    <property type="entry name" value="Cyt_P450_sf"/>
</dbReference>
<dbReference type="GO" id="GO:0020037">
    <property type="term" value="F:heme binding"/>
    <property type="evidence" value="ECO:0007669"/>
    <property type="project" value="InterPro"/>
</dbReference>
<sequence length="447" mass="51676">MDLFGVFYVPNFLFVTLAILISLYFFGRRTFGFFAEHQFKGPKPMVYLGNLKQMSQAGFVNIFFDWKKQFGDVYGIFFGTEPFLRLIISGNEYSENMLSAAKDDHWKYLRTVLAPSYSSKRMREMVPLIEDVLKTFEKNLNKIADSQEATDVTFLFSGYTMDVIASTGFGIKVDSQEDPDSPVVKNARKIFSADFLKSIVGLTILFPLLGKILNKIKPGIVLGNIAYFVDFCKELVEERKKEKNTSTRKDLLQLMLDAQLEGHEKLDKKIEQELKLENITDWRTKRGLTDVEIIAQCMVFFLAGFETTASTLSFFAHSIAMNPDVQEKLYQEIKEKLGQESPNYDNVQKLTYLDMCLDETLRMYPIALVLTRQAKEDCIIKGMKIPKNTGVMFPVMCLHYDPKYWTEPEKFDPEHFSEENKAKQKILHLYSFWWWATNLCWNAIGST</sequence>
<evidence type="ECO:0000313" key="9">
    <source>
        <dbReference type="EMBL" id="CAE1256596.1"/>
    </source>
</evidence>
<evidence type="ECO:0000256" key="4">
    <source>
        <dbReference type="ARBA" id="ARBA00022723"/>
    </source>
</evidence>
<dbReference type="AlphaFoldDB" id="A0A812C8C9"/>
<dbReference type="Gene3D" id="1.10.630.10">
    <property type="entry name" value="Cytochrome P450"/>
    <property type="match status" value="1"/>
</dbReference>
<proteinExistence type="inferred from homology"/>
<name>A0A812C8C9_ACAPH</name>
<dbReference type="Pfam" id="PF00067">
    <property type="entry name" value="p450"/>
    <property type="match status" value="1"/>
</dbReference>
<keyword evidence="6" id="KW-0408">Iron</keyword>
<accession>A0A812C8C9</accession>
<dbReference type="PRINTS" id="PR00463">
    <property type="entry name" value="EP450I"/>
</dbReference>
<dbReference type="EMBL" id="CAHIKZ030001216">
    <property type="protein sequence ID" value="CAE1256596.1"/>
    <property type="molecule type" value="Genomic_DNA"/>
</dbReference>
<reference evidence="9" key="1">
    <citation type="submission" date="2021-01" db="EMBL/GenBank/DDBJ databases">
        <authorList>
            <person name="Li R."/>
            <person name="Bekaert M."/>
        </authorList>
    </citation>
    <scope>NUCLEOTIDE SEQUENCE</scope>
    <source>
        <strain evidence="9">Farmed</strain>
    </source>
</reference>
<dbReference type="InterPro" id="IPR002401">
    <property type="entry name" value="Cyt_P450_E_grp-I"/>
</dbReference>
<dbReference type="PANTHER" id="PTHR24302">
    <property type="entry name" value="CYTOCHROME P450 FAMILY 3"/>
    <property type="match status" value="1"/>
</dbReference>
<keyword evidence="8" id="KW-0472">Membrane</keyword>
<organism evidence="9 10">
    <name type="scientific">Acanthosepion pharaonis</name>
    <name type="common">Pharaoh cuttlefish</name>
    <name type="synonym">Sepia pharaonis</name>
    <dbReference type="NCBI Taxonomy" id="158019"/>
    <lineage>
        <taxon>Eukaryota</taxon>
        <taxon>Metazoa</taxon>
        <taxon>Spiralia</taxon>
        <taxon>Lophotrochozoa</taxon>
        <taxon>Mollusca</taxon>
        <taxon>Cephalopoda</taxon>
        <taxon>Coleoidea</taxon>
        <taxon>Decapodiformes</taxon>
        <taxon>Sepiida</taxon>
        <taxon>Sepiina</taxon>
        <taxon>Sepiidae</taxon>
        <taxon>Acanthosepion</taxon>
    </lineage>
</organism>
<comment type="similarity">
    <text evidence="2">Belongs to the cytochrome P450 family.</text>
</comment>
<keyword evidence="10" id="KW-1185">Reference proteome</keyword>
<dbReference type="SUPFAM" id="SSF48264">
    <property type="entry name" value="Cytochrome P450"/>
    <property type="match status" value="1"/>
</dbReference>
<comment type="cofactor">
    <cofactor evidence="1">
        <name>heme</name>
        <dbReference type="ChEBI" id="CHEBI:30413"/>
    </cofactor>
</comment>
<evidence type="ECO:0000256" key="2">
    <source>
        <dbReference type="ARBA" id="ARBA00010617"/>
    </source>
</evidence>
<dbReference type="CDD" id="cd11055">
    <property type="entry name" value="CYP3A-like"/>
    <property type="match status" value="1"/>
</dbReference>
<dbReference type="PANTHER" id="PTHR24302:SF15">
    <property type="entry name" value="FATTY-ACID PEROXYGENASE"/>
    <property type="match status" value="1"/>
</dbReference>
<dbReference type="GO" id="GO:0008395">
    <property type="term" value="F:steroid hydroxylase activity"/>
    <property type="evidence" value="ECO:0007669"/>
    <property type="project" value="TreeGrafter"/>
</dbReference>
<evidence type="ECO:0000256" key="1">
    <source>
        <dbReference type="ARBA" id="ARBA00001971"/>
    </source>
</evidence>
<keyword evidence="8" id="KW-1133">Transmembrane helix</keyword>
<dbReference type="FunFam" id="1.10.630.10:FF:000182">
    <property type="entry name" value="Cytochrome P450 3A4"/>
    <property type="match status" value="1"/>
</dbReference>
<keyword evidence="3" id="KW-0349">Heme</keyword>
<dbReference type="GO" id="GO:0005506">
    <property type="term" value="F:iron ion binding"/>
    <property type="evidence" value="ECO:0007669"/>
    <property type="project" value="InterPro"/>
</dbReference>
<keyword evidence="7" id="KW-0503">Monooxygenase</keyword>
<dbReference type="InterPro" id="IPR001128">
    <property type="entry name" value="Cyt_P450"/>
</dbReference>
<evidence type="ECO:0000313" key="10">
    <source>
        <dbReference type="Proteomes" id="UP000597762"/>
    </source>
</evidence>
<gene>
    <name evidence="9" type="ORF">SPHA_30280</name>
</gene>
<evidence type="ECO:0000256" key="5">
    <source>
        <dbReference type="ARBA" id="ARBA00023002"/>
    </source>
</evidence>
<comment type="caution">
    <text evidence="9">The sequence shown here is derived from an EMBL/GenBank/DDBJ whole genome shotgun (WGS) entry which is preliminary data.</text>
</comment>
<dbReference type="OrthoDB" id="2789670at2759"/>
<evidence type="ECO:0000256" key="3">
    <source>
        <dbReference type="ARBA" id="ARBA00022617"/>
    </source>
</evidence>
<evidence type="ECO:0000256" key="8">
    <source>
        <dbReference type="SAM" id="Phobius"/>
    </source>
</evidence>
<feature type="transmembrane region" description="Helical" evidence="8">
    <location>
        <begin position="6"/>
        <end position="26"/>
    </location>
</feature>
<dbReference type="EC" id="1.14.14.1" evidence="9"/>
<dbReference type="Proteomes" id="UP000597762">
    <property type="component" value="Unassembled WGS sequence"/>
</dbReference>
<protein>
    <submittedName>
        <fullName evidence="9">CYP3A</fullName>
        <ecNumber evidence="9">1.14.14.1</ecNumber>
    </submittedName>
</protein>
<keyword evidence="8" id="KW-0812">Transmembrane</keyword>
<keyword evidence="5 9" id="KW-0560">Oxidoreductase</keyword>